<keyword evidence="17" id="KW-1185">Reference proteome</keyword>
<sequence>MRLVIERGELLRALGHVTSVVERRTTIPILSNVLIRASGQALELKATDLEREVTEEVKAEVGASGAVTVPAHILHDIVRKLPEGSQVDIRRDAEKERLTLAAGQARFALQTLGPEDFPDLTAGDLGHSFALPAKELKRLIDKTRFAISTEETRYYLNGIFFHIADGPEGPKLRAVATDGHRLAQAELARPAGAEGMPGVIIPRKTVHELQRLIEDSAETVNVAVSPAKVRFEIGSVTLTSKLIDGTFPDYGRVIPQNNDKELKVDNADFISAVDRVSTIASERGRAVKLNLSKDTLVLSVNNPEGGSATEELAVTYTAAPLEIGFNAKYLLDIAGQLEGDEARFLLADPGAPTMIRDAEDEDPRLAVNAEHDISADAHGASRLWVERLTLTNFRSYASAMLDLEPGPIVLTGPNGSGKTNILEAVSLLAPGQGLRQAPLADLAKSGGDGSWSVAARVHTTLGPVNIGTGQLAAGRPEARTNARLVRIDGETRTGSGALADYVEMVGITPATDGLFTGPGSDRRRFLDRLIVCFDTGHRTRANRFERAMAQRNRLLAEGITRGAELDGFEHVMAEMGIAMAAARAEAVAALGAVIEARRARDPNSPFPWSHVALEGSVDEDLATRPAVDVEDAYARRLRDVRERDRAASRALDGPHRSDMKVAHGPKATAARLCSTGEQKALLMGLLLAHAELVATRRDGVAPMLLLDEVTAHLDSDRRAALFAELLRPGTQAWLTGTDREAFSSLAGKAQFWSVGDGILTASD</sequence>
<keyword evidence="7" id="KW-0548">Nucleotidyltransferase</keyword>
<dbReference type="Pfam" id="PF02768">
    <property type="entry name" value="DNA_pol3_beta_3"/>
    <property type="match status" value="1"/>
</dbReference>
<dbReference type="Gene3D" id="1.20.1050.90">
    <property type="entry name" value="RecF/RecN/SMC, N-terminal domain"/>
    <property type="match status" value="1"/>
</dbReference>
<evidence type="ECO:0000256" key="3">
    <source>
        <dbReference type="ARBA" id="ARBA00010752"/>
    </source>
</evidence>
<feature type="domain" description="DNA polymerase III beta sliding clamp C-terminal" evidence="15">
    <location>
        <begin position="252"/>
        <end position="362"/>
    </location>
</feature>
<dbReference type="InterPro" id="IPR001238">
    <property type="entry name" value="DNA-binding_RecF"/>
</dbReference>
<protein>
    <recommendedName>
        <fullName evidence="4">DNA replication and repair protein RecF</fullName>
    </recommendedName>
</protein>
<comment type="caution">
    <text evidence="16">The sequence shown here is derived from an EMBL/GenBank/DDBJ whole genome shotgun (WGS) entry which is preliminary data.</text>
</comment>
<organism evidence="16 17">
    <name type="scientific">Durusdinium trenchii</name>
    <dbReference type="NCBI Taxonomy" id="1381693"/>
    <lineage>
        <taxon>Eukaryota</taxon>
        <taxon>Sar</taxon>
        <taxon>Alveolata</taxon>
        <taxon>Dinophyceae</taxon>
        <taxon>Suessiales</taxon>
        <taxon>Symbiodiniaceae</taxon>
        <taxon>Durusdinium</taxon>
    </lineage>
</organism>
<keyword evidence="6" id="KW-0808">Transferase</keyword>
<dbReference type="Proteomes" id="UP001642464">
    <property type="component" value="Unassembled WGS sequence"/>
</dbReference>
<keyword evidence="5" id="KW-0963">Cytoplasm</keyword>
<dbReference type="Gene3D" id="3.40.50.300">
    <property type="entry name" value="P-loop containing nucleotide triphosphate hydrolases"/>
    <property type="match status" value="1"/>
</dbReference>
<dbReference type="SMART" id="SM00480">
    <property type="entry name" value="POL3Bc"/>
    <property type="match status" value="1"/>
</dbReference>
<dbReference type="Gene3D" id="3.70.10.10">
    <property type="match status" value="1"/>
</dbReference>
<dbReference type="InterPro" id="IPR001001">
    <property type="entry name" value="DNA_polIII_beta"/>
</dbReference>
<feature type="domain" description="DNA polymerase III beta sliding clamp central" evidence="14">
    <location>
        <begin position="131"/>
        <end position="249"/>
    </location>
</feature>
<comment type="subcellular location">
    <subcellularLocation>
        <location evidence="1">Cytoplasm</location>
    </subcellularLocation>
</comment>
<dbReference type="InterPro" id="IPR022637">
    <property type="entry name" value="DNA_polIII_beta_cen"/>
</dbReference>
<evidence type="ECO:0000256" key="11">
    <source>
        <dbReference type="SAM" id="MobiDB-lite"/>
    </source>
</evidence>
<dbReference type="InterPro" id="IPR018078">
    <property type="entry name" value="DNA-binding_RecF_CS"/>
</dbReference>
<evidence type="ECO:0000256" key="1">
    <source>
        <dbReference type="ARBA" id="ARBA00004496"/>
    </source>
</evidence>
<keyword evidence="8" id="KW-0235">DNA replication</keyword>
<evidence type="ECO:0000313" key="17">
    <source>
        <dbReference type="Proteomes" id="UP001642464"/>
    </source>
</evidence>
<accession>A0ABP0PPH1</accession>
<evidence type="ECO:0000259" key="14">
    <source>
        <dbReference type="Pfam" id="PF02767"/>
    </source>
</evidence>
<dbReference type="InterPro" id="IPR003395">
    <property type="entry name" value="RecF/RecN/SMC_N"/>
</dbReference>
<dbReference type="PANTHER" id="PTHR30478:SF0">
    <property type="entry name" value="BETA SLIDING CLAMP"/>
    <property type="match status" value="1"/>
</dbReference>
<dbReference type="CDD" id="cd00140">
    <property type="entry name" value="beta_clamp"/>
    <property type="match status" value="1"/>
</dbReference>
<keyword evidence="10" id="KW-0238">DNA-binding</keyword>
<dbReference type="PROSITE" id="PS00617">
    <property type="entry name" value="RECF_1"/>
    <property type="match status" value="1"/>
</dbReference>
<dbReference type="InterPro" id="IPR042174">
    <property type="entry name" value="RecF_2"/>
</dbReference>
<reference evidence="16 17" key="1">
    <citation type="submission" date="2024-02" db="EMBL/GenBank/DDBJ databases">
        <authorList>
            <person name="Chen Y."/>
            <person name="Shah S."/>
            <person name="Dougan E. K."/>
            <person name="Thang M."/>
            <person name="Chan C."/>
        </authorList>
    </citation>
    <scope>NUCLEOTIDE SEQUENCE [LARGE SCALE GENOMIC DNA]</scope>
</reference>
<gene>
    <name evidence="16" type="ORF">SCF082_LOCUS37266</name>
</gene>
<evidence type="ECO:0000256" key="7">
    <source>
        <dbReference type="ARBA" id="ARBA00022695"/>
    </source>
</evidence>
<evidence type="ECO:0000256" key="2">
    <source>
        <dbReference type="ARBA" id="ARBA00008016"/>
    </source>
</evidence>
<dbReference type="HAMAP" id="MF_00365">
    <property type="entry name" value="RecF"/>
    <property type="match status" value="1"/>
</dbReference>
<dbReference type="NCBIfam" id="TIGR00611">
    <property type="entry name" value="recf"/>
    <property type="match status" value="1"/>
</dbReference>
<comment type="similarity">
    <text evidence="2">Belongs to the RecF family.</text>
</comment>
<dbReference type="Pfam" id="PF00712">
    <property type="entry name" value="DNA_pol3_beta"/>
    <property type="match status" value="1"/>
</dbReference>
<evidence type="ECO:0000256" key="8">
    <source>
        <dbReference type="ARBA" id="ARBA00022705"/>
    </source>
</evidence>
<feature type="region of interest" description="Disordered" evidence="11">
    <location>
        <begin position="644"/>
        <end position="663"/>
    </location>
</feature>
<dbReference type="NCBIfam" id="TIGR00663">
    <property type="entry name" value="dnan"/>
    <property type="match status" value="1"/>
</dbReference>
<dbReference type="PANTHER" id="PTHR30478">
    <property type="entry name" value="DNA POLYMERASE III SUBUNIT BETA"/>
    <property type="match status" value="1"/>
</dbReference>
<dbReference type="Gene3D" id="3.10.150.10">
    <property type="entry name" value="DNA Polymerase III, subunit A, domain 2"/>
    <property type="match status" value="1"/>
</dbReference>
<dbReference type="InterPro" id="IPR022634">
    <property type="entry name" value="DNA_polIII_beta_N"/>
</dbReference>
<evidence type="ECO:0000256" key="4">
    <source>
        <dbReference type="ARBA" id="ARBA00020170"/>
    </source>
</evidence>
<evidence type="ECO:0000259" key="15">
    <source>
        <dbReference type="Pfam" id="PF02768"/>
    </source>
</evidence>
<feature type="domain" description="RecF/RecN/SMC N-terminal" evidence="13">
    <location>
        <begin position="385"/>
        <end position="727"/>
    </location>
</feature>
<dbReference type="SUPFAM" id="SSF52540">
    <property type="entry name" value="P-loop containing nucleoside triphosphate hydrolases"/>
    <property type="match status" value="1"/>
</dbReference>
<evidence type="ECO:0000256" key="5">
    <source>
        <dbReference type="ARBA" id="ARBA00022490"/>
    </source>
</evidence>
<feature type="compositionally biased region" description="Basic and acidic residues" evidence="11">
    <location>
        <begin position="644"/>
        <end position="661"/>
    </location>
</feature>
<evidence type="ECO:0000259" key="12">
    <source>
        <dbReference type="Pfam" id="PF00712"/>
    </source>
</evidence>
<dbReference type="InterPro" id="IPR046938">
    <property type="entry name" value="DNA_clamp_sf"/>
</dbReference>
<evidence type="ECO:0000256" key="6">
    <source>
        <dbReference type="ARBA" id="ARBA00022679"/>
    </source>
</evidence>
<evidence type="ECO:0000259" key="13">
    <source>
        <dbReference type="Pfam" id="PF02463"/>
    </source>
</evidence>
<evidence type="ECO:0000313" key="16">
    <source>
        <dbReference type="EMBL" id="CAK9077774.1"/>
    </source>
</evidence>
<dbReference type="InterPro" id="IPR022635">
    <property type="entry name" value="DNA_polIII_beta_C"/>
</dbReference>
<keyword evidence="9" id="KW-0239">DNA-directed DNA polymerase</keyword>
<proteinExistence type="inferred from homology"/>
<feature type="domain" description="DNA polymerase III beta sliding clamp N-terminal" evidence="12">
    <location>
        <begin position="1"/>
        <end position="120"/>
    </location>
</feature>
<evidence type="ECO:0000256" key="10">
    <source>
        <dbReference type="ARBA" id="ARBA00023125"/>
    </source>
</evidence>
<dbReference type="InterPro" id="IPR027417">
    <property type="entry name" value="P-loop_NTPase"/>
</dbReference>
<dbReference type="Pfam" id="PF02463">
    <property type="entry name" value="SMC_N"/>
    <property type="match status" value="1"/>
</dbReference>
<dbReference type="EMBL" id="CAXAMM010037891">
    <property type="protein sequence ID" value="CAK9077774.1"/>
    <property type="molecule type" value="Genomic_DNA"/>
</dbReference>
<comment type="similarity">
    <text evidence="3">Belongs to the beta sliding clamp family.</text>
</comment>
<name>A0ABP0PPH1_9DINO</name>
<dbReference type="SUPFAM" id="SSF55979">
    <property type="entry name" value="DNA clamp"/>
    <property type="match status" value="3"/>
</dbReference>
<evidence type="ECO:0000256" key="9">
    <source>
        <dbReference type="ARBA" id="ARBA00022932"/>
    </source>
</evidence>
<dbReference type="Pfam" id="PF02767">
    <property type="entry name" value="DNA_pol3_beta_2"/>
    <property type="match status" value="1"/>
</dbReference>